<evidence type="ECO:0000256" key="1">
    <source>
        <dbReference type="ARBA" id="ARBA00022475"/>
    </source>
</evidence>
<dbReference type="InterPro" id="IPR050490">
    <property type="entry name" value="Bact_solute-bd_prot1"/>
</dbReference>
<protein>
    <submittedName>
        <fullName evidence="7">Extracellular solute-binding protein</fullName>
    </submittedName>
</protein>
<evidence type="ECO:0000256" key="3">
    <source>
        <dbReference type="ARBA" id="ARBA00023136"/>
    </source>
</evidence>
<keyword evidence="2 6" id="KW-0732">Signal</keyword>
<dbReference type="PANTHER" id="PTHR43649">
    <property type="entry name" value="ARABINOSE-BINDING PROTEIN-RELATED"/>
    <property type="match status" value="1"/>
</dbReference>
<dbReference type="SUPFAM" id="SSF53850">
    <property type="entry name" value="Periplasmic binding protein-like II"/>
    <property type="match status" value="1"/>
</dbReference>
<accession>A0ABW3DB71</accession>
<keyword evidence="1" id="KW-1003">Cell membrane</keyword>
<dbReference type="Pfam" id="PF01547">
    <property type="entry name" value="SBP_bac_1"/>
    <property type="match status" value="1"/>
</dbReference>
<feature type="signal peptide" evidence="6">
    <location>
        <begin position="1"/>
        <end position="26"/>
    </location>
</feature>
<dbReference type="Gene3D" id="3.40.190.10">
    <property type="entry name" value="Periplasmic binding protein-like II"/>
    <property type="match status" value="2"/>
</dbReference>
<dbReference type="InterPro" id="IPR006059">
    <property type="entry name" value="SBP"/>
</dbReference>
<dbReference type="EMBL" id="JBHTIU010000028">
    <property type="protein sequence ID" value="MFD0869285.1"/>
    <property type="molecule type" value="Genomic_DNA"/>
</dbReference>
<reference evidence="8" key="1">
    <citation type="journal article" date="2019" name="Int. J. Syst. Evol. Microbiol.">
        <title>The Global Catalogue of Microorganisms (GCM) 10K type strain sequencing project: providing services to taxonomists for standard genome sequencing and annotation.</title>
        <authorList>
            <consortium name="The Broad Institute Genomics Platform"/>
            <consortium name="The Broad Institute Genome Sequencing Center for Infectious Disease"/>
            <person name="Wu L."/>
            <person name="Ma J."/>
        </authorList>
    </citation>
    <scope>NUCLEOTIDE SEQUENCE [LARGE SCALE GENOMIC DNA]</scope>
    <source>
        <strain evidence="8">CCUG 57263</strain>
    </source>
</reference>
<dbReference type="PROSITE" id="PS51257">
    <property type="entry name" value="PROKAR_LIPOPROTEIN"/>
    <property type="match status" value="1"/>
</dbReference>
<evidence type="ECO:0000256" key="2">
    <source>
        <dbReference type="ARBA" id="ARBA00022729"/>
    </source>
</evidence>
<name>A0ABW3DB71_9BACL</name>
<evidence type="ECO:0000256" key="5">
    <source>
        <dbReference type="ARBA" id="ARBA00023288"/>
    </source>
</evidence>
<feature type="chain" id="PRO_5047029929" evidence="6">
    <location>
        <begin position="27"/>
        <end position="514"/>
    </location>
</feature>
<dbReference type="PANTHER" id="PTHR43649:SF33">
    <property type="entry name" value="POLYGALACTURONAN_RHAMNOGALACTURONAN-BINDING PROTEIN YTCQ"/>
    <property type="match status" value="1"/>
</dbReference>
<keyword evidence="5" id="KW-0449">Lipoprotein</keyword>
<sequence>MLQAPKRKMMLASVLAVSIVSAGCSAKNEKDAAVTATATPAIKEVKTTTYEILRKFAAPEYPADGGVGKKTLLEAFEKTGAKGFDFKVTLASGDDYFTKLNILATSSQLPDYFDIDSKTLARFSEEGLLLPLDEYLKDAPNLMKIIPEEFWKEVTFNGKIYGIPKGRNDKPFNLPSTLGLTIRQDWLDNLKLSQPTTLDELYAVLQAFVTQDPDKNGKDDTFGLGVSNETNFNAIFGAYGIIPKYWTEVDGGIKKGLVLPEMKEGLALLQKWYAEGLIAHDFPIMESKQRDELVVNSLVGVFEGDVYYTEKMSSPLATSLHEANPNAKLIMLEAPKGPAGKQGYQEKLYNSEFTALSAKVQDPKKLFQYLNWVADQSDEGGFNHMMYGIENEDFTYDRATDTIELITPYAELYKKGYSNPVRFVIVTDRRSAKPEVREAIEIVNKHVISNALWKSVPAEMDYPDLETKLWMEYLVKIVTGVWPVEKYDEFIKKYYAQGGKLIEEQANELWKSLQ</sequence>
<evidence type="ECO:0000256" key="4">
    <source>
        <dbReference type="ARBA" id="ARBA00023139"/>
    </source>
</evidence>
<dbReference type="RefSeq" id="WP_144940298.1">
    <property type="nucleotide sequence ID" value="NZ_JBHTIU010000028.1"/>
</dbReference>
<keyword evidence="3" id="KW-0472">Membrane</keyword>
<evidence type="ECO:0000313" key="8">
    <source>
        <dbReference type="Proteomes" id="UP001597120"/>
    </source>
</evidence>
<organism evidence="7 8">
    <name type="scientific">Paenibacillus residui</name>
    <dbReference type="NCBI Taxonomy" id="629724"/>
    <lineage>
        <taxon>Bacteria</taxon>
        <taxon>Bacillati</taxon>
        <taxon>Bacillota</taxon>
        <taxon>Bacilli</taxon>
        <taxon>Bacillales</taxon>
        <taxon>Paenibacillaceae</taxon>
        <taxon>Paenibacillus</taxon>
    </lineage>
</organism>
<proteinExistence type="predicted"/>
<evidence type="ECO:0000256" key="6">
    <source>
        <dbReference type="SAM" id="SignalP"/>
    </source>
</evidence>
<keyword evidence="8" id="KW-1185">Reference proteome</keyword>
<gene>
    <name evidence="7" type="ORF">ACFQ03_08985</name>
</gene>
<evidence type="ECO:0000313" key="7">
    <source>
        <dbReference type="EMBL" id="MFD0869285.1"/>
    </source>
</evidence>
<comment type="caution">
    <text evidence="7">The sequence shown here is derived from an EMBL/GenBank/DDBJ whole genome shotgun (WGS) entry which is preliminary data.</text>
</comment>
<dbReference type="Proteomes" id="UP001597120">
    <property type="component" value="Unassembled WGS sequence"/>
</dbReference>
<keyword evidence="4" id="KW-0564">Palmitate</keyword>